<proteinExistence type="predicted"/>
<feature type="transmembrane region" description="Helical" evidence="1">
    <location>
        <begin position="73"/>
        <end position="92"/>
    </location>
</feature>
<dbReference type="Proteomes" id="UP001235064">
    <property type="component" value="Unassembled WGS sequence"/>
</dbReference>
<keyword evidence="1" id="KW-0812">Transmembrane</keyword>
<gene>
    <name evidence="2" type="ORF">QSV35_12105</name>
</gene>
<evidence type="ECO:0000313" key="3">
    <source>
        <dbReference type="Proteomes" id="UP001235064"/>
    </source>
</evidence>
<protein>
    <recommendedName>
        <fullName evidence="4">SLATT domain-containing protein</fullName>
    </recommendedName>
</protein>
<keyword evidence="3" id="KW-1185">Reference proteome</keyword>
<sequence length="170" mass="18087">MTQLALDAKNSDDELRRARFARVRLLNEELDKLVTDAADRTVSVNSKASFLAVSAGVLVAASTVQLWTKSPAFGVAALGLACVALACAAVAVRPGKRMGIQARRLVDRYADSTTSALQVESQIIEDKANALTQRESDLRSRAVWVWWGFAALALAAAALTVVFAVEVLGG</sequence>
<evidence type="ECO:0000313" key="2">
    <source>
        <dbReference type="EMBL" id="MDL9980077.1"/>
    </source>
</evidence>
<organism evidence="2 3">
    <name type="scientific">Microbacterium candidum</name>
    <dbReference type="NCBI Taxonomy" id="3041922"/>
    <lineage>
        <taxon>Bacteria</taxon>
        <taxon>Bacillati</taxon>
        <taxon>Actinomycetota</taxon>
        <taxon>Actinomycetes</taxon>
        <taxon>Micrococcales</taxon>
        <taxon>Microbacteriaceae</taxon>
        <taxon>Microbacterium</taxon>
    </lineage>
</organism>
<reference evidence="2 3" key="1">
    <citation type="submission" date="2023-06" db="EMBL/GenBank/DDBJ databases">
        <title>Microbacterium sp. nov., isolated from a waste landfill.</title>
        <authorList>
            <person name="Wen W."/>
        </authorList>
    </citation>
    <scope>NUCLEOTIDE SEQUENCE [LARGE SCALE GENOMIC DNA]</scope>
    <source>
        <strain evidence="2 3">ASV49</strain>
    </source>
</reference>
<dbReference type="EMBL" id="JASXSZ010000003">
    <property type="protein sequence ID" value="MDL9980077.1"/>
    <property type="molecule type" value="Genomic_DNA"/>
</dbReference>
<feature type="transmembrane region" description="Helical" evidence="1">
    <location>
        <begin position="48"/>
        <end position="67"/>
    </location>
</feature>
<evidence type="ECO:0000256" key="1">
    <source>
        <dbReference type="SAM" id="Phobius"/>
    </source>
</evidence>
<dbReference type="RefSeq" id="WP_286289009.1">
    <property type="nucleotide sequence ID" value="NZ_JASXSZ010000003.1"/>
</dbReference>
<feature type="transmembrane region" description="Helical" evidence="1">
    <location>
        <begin position="143"/>
        <end position="165"/>
    </location>
</feature>
<comment type="caution">
    <text evidence="2">The sequence shown here is derived from an EMBL/GenBank/DDBJ whole genome shotgun (WGS) entry which is preliminary data.</text>
</comment>
<name>A0ABT7N053_9MICO</name>
<accession>A0ABT7N053</accession>
<keyword evidence="1" id="KW-1133">Transmembrane helix</keyword>
<evidence type="ECO:0008006" key="4">
    <source>
        <dbReference type="Google" id="ProtNLM"/>
    </source>
</evidence>
<keyword evidence="1" id="KW-0472">Membrane</keyword>